<dbReference type="SUPFAM" id="SSF57196">
    <property type="entry name" value="EGF/Laminin"/>
    <property type="match status" value="1"/>
</dbReference>
<dbReference type="Gene3D" id="2.60.120.290">
    <property type="entry name" value="Spermadhesin, CUB domain"/>
    <property type="match status" value="1"/>
</dbReference>
<evidence type="ECO:0000256" key="1">
    <source>
        <dbReference type="ARBA" id="ARBA00022670"/>
    </source>
</evidence>
<dbReference type="PROSITE" id="PS00022">
    <property type="entry name" value="EGF_1"/>
    <property type="match status" value="1"/>
</dbReference>
<dbReference type="AlphaFoldDB" id="A0A8B8E6H5"/>
<keyword evidence="9" id="KW-0732">Signal</keyword>
<evidence type="ECO:0000256" key="3">
    <source>
        <dbReference type="ARBA" id="ARBA00022801"/>
    </source>
</evidence>
<feature type="compositionally biased region" description="Polar residues" evidence="10">
    <location>
        <begin position="262"/>
        <end position="283"/>
    </location>
</feature>
<dbReference type="SUPFAM" id="SSF49854">
    <property type="entry name" value="Spermadhesin, CUB domain"/>
    <property type="match status" value="1"/>
</dbReference>
<feature type="domain" description="CUB" evidence="11">
    <location>
        <begin position="732"/>
        <end position="856"/>
    </location>
</feature>
<dbReference type="PRINTS" id="PR00480">
    <property type="entry name" value="ASTACIN"/>
</dbReference>
<dbReference type="Gene3D" id="3.40.390.10">
    <property type="entry name" value="Collagenase (Catalytic Domain)"/>
    <property type="match status" value="1"/>
</dbReference>
<evidence type="ECO:0000259" key="12">
    <source>
        <dbReference type="PROSITE" id="PS50026"/>
    </source>
</evidence>
<evidence type="ECO:0000256" key="6">
    <source>
        <dbReference type="ARBA" id="ARBA00023157"/>
    </source>
</evidence>
<dbReference type="PANTHER" id="PTHR10127:SF850">
    <property type="entry name" value="METALLOENDOPEPTIDASE"/>
    <property type="match status" value="1"/>
</dbReference>
<dbReference type="GO" id="GO:0006508">
    <property type="term" value="P:proteolysis"/>
    <property type="evidence" value="ECO:0007669"/>
    <property type="project" value="UniProtKB-KW"/>
</dbReference>
<evidence type="ECO:0000256" key="4">
    <source>
        <dbReference type="ARBA" id="ARBA00022833"/>
    </source>
</evidence>
<dbReference type="InterPro" id="IPR000742">
    <property type="entry name" value="EGF"/>
</dbReference>
<keyword evidence="4 8" id="KW-0862">Zinc</keyword>
<dbReference type="Pfam" id="PF01400">
    <property type="entry name" value="Astacin"/>
    <property type="match status" value="1"/>
</dbReference>
<evidence type="ECO:0000256" key="2">
    <source>
        <dbReference type="ARBA" id="ARBA00022723"/>
    </source>
</evidence>
<dbReference type="GO" id="GO:0008270">
    <property type="term" value="F:zinc ion binding"/>
    <property type="evidence" value="ECO:0007669"/>
    <property type="project" value="UniProtKB-UniRule"/>
</dbReference>
<feature type="chain" id="PRO_5034590993" description="Metalloendopeptidase" evidence="9">
    <location>
        <begin position="17"/>
        <end position="921"/>
    </location>
</feature>
<dbReference type="Pfam" id="PF00431">
    <property type="entry name" value="CUB"/>
    <property type="match status" value="1"/>
</dbReference>
<evidence type="ECO:0000256" key="7">
    <source>
        <dbReference type="PROSITE-ProRule" id="PRU00076"/>
    </source>
</evidence>
<feature type="compositionally biased region" description="Basic and acidic residues" evidence="10">
    <location>
        <begin position="291"/>
        <end position="303"/>
    </location>
</feature>
<feature type="active site" evidence="8">
    <location>
        <position position="592"/>
    </location>
</feature>
<accession>A0A8B8E6H5</accession>
<feature type="signal peptide" evidence="9">
    <location>
        <begin position="1"/>
        <end position="16"/>
    </location>
</feature>
<dbReference type="PANTHER" id="PTHR10127">
    <property type="entry name" value="DISCOIDIN, CUB, EGF, LAMININ , AND ZINC METALLOPROTEASE DOMAIN CONTAINING"/>
    <property type="match status" value="1"/>
</dbReference>
<dbReference type="OrthoDB" id="6190875at2759"/>
<evidence type="ECO:0000313" key="15">
    <source>
        <dbReference type="RefSeq" id="XP_022336222.1"/>
    </source>
</evidence>
<dbReference type="KEGG" id="cvn:111132689"/>
<feature type="binding site" evidence="8">
    <location>
        <position position="595"/>
    </location>
    <ligand>
        <name>Zn(2+)</name>
        <dbReference type="ChEBI" id="CHEBI:29105"/>
        <note>catalytic</note>
    </ligand>
</feature>
<keyword evidence="7" id="KW-0245">EGF-like domain</keyword>
<dbReference type="SMART" id="SM00042">
    <property type="entry name" value="CUB"/>
    <property type="match status" value="1"/>
</dbReference>
<comment type="caution">
    <text evidence="7">Lacks conserved residue(s) required for the propagation of feature annotation.</text>
</comment>
<keyword evidence="14" id="KW-1185">Reference proteome</keyword>
<proteinExistence type="predicted"/>
<keyword evidence="5 8" id="KW-0482">Metalloprotease</keyword>
<feature type="domain" description="Peptidase M12A" evidence="13">
    <location>
        <begin position="588"/>
        <end position="691"/>
    </location>
</feature>
<dbReference type="Proteomes" id="UP000694844">
    <property type="component" value="Chromosome 5"/>
</dbReference>
<dbReference type="GO" id="GO:0004222">
    <property type="term" value="F:metalloendopeptidase activity"/>
    <property type="evidence" value="ECO:0007669"/>
    <property type="project" value="UniProtKB-UniRule"/>
</dbReference>
<dbReference type="SUPFAM" id="SSF55486">
    <property type="entry name" value="Metalloproteases ('zincins'), catalytic domain"/>
    <property type="match status" value="1"/>
</dbReference>
<dbReference type="Pfam" id="PF00008">
    <property type="entry name" value="EGF"/>
    <property type="match status" value="1"/>
</dbReference>
<keyword evidence="2 8" id="KW-0479">Metal-binding</keyword>
<feature type="binding site" evidence="8">
    <location>
        <position position="591"/>
    </location>
    <ligand>
        <name>Zn(2+)</name>
        <dbReference type="ChEBI" id="CHEBI:29105"/>
        <note>catalytic</note>
    </ligand>
</feature>
<sequence>MQLSSFLLVLIAFVKAFPAFQLPWNLPPNYKYKPEWDGLRVKWGLNIFSESNFRKLPRRESDAIDGRFELVHDECKEIEDTRANGRGRDAKFAGRRYWKNRDPSLILIYDVNGYIAGIQTAIPKRVIEKDTETKKAMQDQIKETFPRENRENFEEEEENLQRFRRQVADPSTQAPQINLLGTMTQLSTEIPSTQIPAESFSINSSGQPNDQGTAIPFTQPQDIPSTQRQVLTTRHSTHPPSASAVHLSISPRVLTVRQQSVSFSAPPSRPPLTSTARHSQTTIHPGIPQRTTEHPENNKDRSQMRPMQFPYVEDDEHIFFTVYFIKPERICKRESAWTVDEMEHFGTGTGIYIQNGTGVQSFFTVPRDEAKLREGRFWKPEKCFWTQGKIYSYNFHEDQNCQAQFPLLLNYNKGRLTGFELLWKLDFSSPYLEHPDKGLLKYMFEKVPKCYKGMGRLTKLQIYLTDHYLGRSETTIKEGIQNDWSQRQATEIKMMTMKSKVYMMILGFTAVCAMPYNKTASRERSTNTKFQLPQGFVWNTWDILTKAGNWYPRLFEDWDRKDQDSPIADLLQTMIVFDDKGVPHKTKTVIHEIMHAIGQMHEQQRTDRDNYIEILYNNIPNYARNNFDISNTYDRTHYDVESIMQYPLTSFSQNGGKTMRLKDTRLEALIDTAKTFTHNDIREITLAYSCTESCQNPPSCKNEGFVAHTCQCLCPSDLTGPTCEQVETDTGCGGVINLGSGQQSVVESPNYPNAVSTDKECVWLVRGPTGSNIKLEILELDLARNNFNSECEHWLEIRFNMIGQSGIRQCNTANNQIYTTTNDGERNLMLVKFDSRVRKDVQSSQGQKFRLRFTAEGGTSSSPCDPNPCLNSGSCSVVGSTFECTCTASWTGTTPIICYHNYNHNHHHHHCGTTHGNHTSM</sequence>
<evidence type="ECO:0000256" key="8">
    <source>
        <dbReference type="PROSITE-ProRule" id="PRU01211"/>
    </source>
</evidence>
<evidence type="ECO:0000256" key="5">
    <source>
        <dbReference type="ARBA" id="ARBA00023049"/>
    </source>
</evidence>
<keyword evidence="3 8" id="KW-0378">Hydrolase</keyword>
<feature type="region of interest" description="Disordered" evidence="10">
    <location>
        <begin position="262"/>
        <end position="303"/>
    </location>
</feature>
<dbReference type="SMART" id="SM00181">
    <property type="entry name" value="EGF"/>
    <property type="match status" value="2"/>
</dbReference>
<feature type="domain" description="EGF-like" evidence="12">
    <location>
        <begin position="860"/>
        <end position="896"/>
    </location>
</feature>
<name>A0A8B8E6H5_CRAVI</name>
<keyword evidence="6" id="KW-1015">Disulfide bond</keyword>
<evidence type="ECO:0000256" key="9">
    <source>
        <dbReference type="RuleBase" id="RU361183"/>
    </source>
</evidence>
<dbReference type="Gene3D" id="2.10.25.10">
    <property type="entry name" value="Laminin"/>
    <property type="match status" value="1"/>
</dbReference>
<keyword evidence="1 8" id="KW-0645">Protease</keyword>
<feature type="binding site" evidence="8">
    <location>
        <position position="601"/>
    </location>
    <ligand>
        <name>Zn(2+)</name>
        <dbReference type="ChEBI" id="CHEBI:29105"/>
        <note>catalytic</note>
    </ligand>
</feature>
<evidence type="ECO:0000259" key="13">
    <source>
        <dbReference type="PROSITE" id="PS51864"/>
    </source>
</evidence>
<dbReference type="RefSeq" id="XP_022336222.1">
    <property type="nucleotide sequence ID" value="XM_022480514.1"/>
</dbReference>
<evidence type="ECO:0000313" key="14">
    <source>
        <dbReference type="Proteomes" id="UP000694844"/>
    </source>
</evidence>
<comment type="cofactor">
    <cofactor evidence="8 9">
        <name>Zn(2+)</name>
        <dbReference type="ChEBI" id="CHEBI:29105"/>
    </cofactor>
    <text evidence="8 9">Binds 1 zinc ion per subunit.</text>
</comment>
<dbReference type="InterPro" id="IPR024079">
    <property type="entry name" value="MetalloPept_cat_dom_sf"/>
</dbReference>
<dbReference type="InterPro" id="IPR035914">
    <property type="entry name" value="Sperma_CUB_dom_sf"/>
</dbReference>
<organism evidence="14 15">
    <name type="scientific">Crassostrea virginica</name>
    <name type="common">Eastern oyster</name>
    <dbReference type="NCBI Taxonomy" id="6565"/>
    <lineage>
        <taxon>Eukaryota</taxon>
        <taxon>Metazoa</taxon>
        <taxon>Spiralia</taxon>
        <taxon>Lophotrochozoa</taxon>
        <taxon>Mollusca</taxon>
        <taxon>Bivalvia</taxon>
        <taxon>Autobranchia</taxon>
        <taxon>Pteriomorphia</taxon>
        <taxon>Ostreida</taxon>
        <taxon>Ostreoidea</taxon>
        <taxon>Ostreidae</taxon>
        <taxon>Crassostrea</taxon>
    </lineage>
</organism>
<dbReference type="CDD" id="cd00053">
    <property type="entry name" value="EGF"/>
    <property type="match status" value="1"/>
</dbReference>
<dbReference type="EC" id="3.4.24.-" evidence="9"/>
<dbReference type="SMART" id="SM00235">
    <property type="entry name" value="ZnMc"/>
    <property type="match status" value="1"/>
</dbReference>
<dbReference type="PROSITE" id="PS50026">
    <property type="entry name" value="EGF_3"/>
    <property type="match status" value="1"/>
</dbReference>
<reference evidence="15" key="1">
    <citation type="submission" date="2025-08" db="UniProtKB">
        <authorList>
            <consortium name="RefSeq"/>
        </authorList>
    </citation>
    <scope>IDENTIFICATION</scope>
    <source>
        <tissue evidence="15">Whole sample</tissue>
    </source>
</reference>
<dbReference type="CDD" id="cd00041">
    <property type="entry name" value="CUB"/>
    <property type="match status" value="1"/>
</dbReference>
<dbReference type="GeneID" id="111132689"/>
<dbReference type="InterPro" id="IPR000859">
    <property type="entry name" value="CUB_dom"/>
</dbReference>
<dbReference type="PROSITE" id="PS01180">
    <property type="entry name" value="CUB"/>
    <property type="match status" value="1"/>
</dbReference>
<evidence type="ECO:0000256" key="10">
    <source>
        <dbReference type="SAM" id="MobiDB-lite"/>
    </source>
</evidence>
<evidence type="ECO:0000259" key="11">
    <source>
        <dbReference type="PROSITE" id="PS01180"/>
    </source>
</evidence>
<gene>
    <name evidence="15" type="primary">LOC111132689</name>
</gene>
<dbReference type="PROSITE" id="PS51864">
    <property type="entry name" value="ASTACIN"/>
    <property type="match status" value="1"/>
</dbReference>
<dbReference type="InterPro" id="IPR001506">
    <property type="entry name" value="Peptidase_M12A"/>
</dbReference>
<dbReference type="InterPro" id="IPR006026">
    <property type="entry name" value="Peptidase_Metallo"/>
</dbReference>
<protein>
    <recommendedName>
        <fullName evidence="9">Metalloendopeptidase</fullName>
        <ecNumber evidence="9">3.4.24.-</ecNumber>
    </recommendedName>
</protein>